<evidence type="ECO:0000256" key="1">
    <source>
        <dbReference type="ARBA" id="ARBA00004141"/>
    </source>
</evidence>
<dbReference type="PANTHER" id="PTHR37359:SF1">
    <property type="entry name" value="TRANSMEMBRANE PROTEIN 253"/>
    <property type="match status" value="1"/>
</dbReference>
<dbReference type="Pfam" id="PF04103">
    <property type="entry name" value="CD20"/>
    <property type="match status" value="1"/>
</dbReference>
<dbReference type="InterPro" id="IPR038874">
    <property type="entry name" value="TMEM253"/>
</dbReference>
<evidence type="ECO:0000313" key="7">
    <source>
        <dbReference type="Proteomes" id="UP000694389"/>
    </source>
</evidence>
<evidence type="ECO:0000313" key="6">
    <source>
        <dbReference type="Ensembl" id="ENSDLAP00005047610.2"/>
    </source>
</evidence>
<comment type="subcellular location">
    <subcellularLocation>
        <location evidence="1">Membrane</location>
        <topology evidence="1">Multi-pass membrane protein</topology>
    </subcellularLocation>
</comment>
<dbReference type="GO" id="GO:0016020">
    <property type="term" value="C:membrane"/>
    <property type="evidence" value="ECO:0007669"/>
    <property type="project" value="UniProtKB-SubCell"/>
</dbReference>
<feature type="transmembrane region" description="Helical" evidence="5">
    <location>
        <begin position="50"/>
        <end position="72"/>
    </location>
</feature>
<dbReference type="CTD" id="643382"/>
<organism evidence="6 7">
    <name type="scientific">Dicentrarchus labrax</name>
    <name type="common">European seabass</name>
    <name type="synonym">Morone labrax</name>
    <dbReference type="NCBI Taxonomy" id="13489"/>
    <lineage>
        <taxon>Eukaryota</taxon>
        <taxon>Metazoa</taxon>
        <taxon>Chordata</taxon>
        <taxon>Craniata</taxon>
        <taxon>Vertebrata</taxon>
        <taxon>Euteleostomi</taxon>
        <taxon>Actinopterygii</taxon>
        <taxon>Neopterygii</taxon>
        <taxon>Teleostei</taxon>
        <taxon>Neoteleostei</taxon>
        <taxon>Acanthomorphata</taxon>
        <taxon>Eupercaria</taxon>
        <taxon>Moronidae</taxon>
        <taxon>Dicentrarchus</taxon>
    </lineage>
</organism>
<protein>
    <submittedName>
        <fullName evidence="6">Si:dkey-30c15.13</fullName>
    </submittedName>
</protein>
<keyword evidence="2 5" id="KW-0812">Transmembrane</keyword>
<feature type="transmembrane region" description="Helical" evidence="5">
    <location>
        <begin position="114"/>
        <end position="132"/>
    </location>
</feature>
<name>A0A8C4HTE2_DICLA</name>
<keyword evidence="7" id="KW-1185">Reference proteome</keyword>
<dbReference type="InterPro" id="IPR007237">
    <property type="entry name" value="CD20-like"/>
</dbReference>
<feature type="transmembrane region" description="Helical" evidence="5">
    <location>
        <begin position="152"/>
        <end position="174"/>
    </location>
</feature>
<dbReference type="OMA" id="PRLWKVQ"/>
<dbReference type="Ensembl" id="ENSDLAT00005050757.2">
    <property type="protein sequence ID" value="ENSDLAP00005047610.2"/>
    <property type="gene ID" value="ENSDLAG00005020967.2"/>
</dbReference>
<accession>A0A8C4HTE2</accession>
<reference evidence="6" key="1">
    <citation type="submission" date="2025-08" db="UniProtKB">
        <authorList>
            <consortium name="Ensembl"/>
        </authorList>
    </citation>
    <scope>IDENTIFICATION</scope>
</reference>
<sequence length="210" mass="23417">MTQNMFQEGLYQVFFKETPTTRPLTQVTNQGELVNVRIQRWFGTVVNTRLLVAGVVQILSALPCILTTVIHACVSYNCSVSMTTPVWSSLFYAAAGCLAVEVQRKASKLKIISLMVLNVFTLLFGFSALLANNLRSTQPVALKTDQQRVGSYVAKGSSIAFTVQCFLASVYILFLSWRGLRRYSQPHIQAYHRLSQDPDGPLLEQGEFSL</sequence>
<evidence type="ECO:0000256" key="5">
    <source>
        <dbReference type="SAM" id="Phobius"/>
    </source>
</evidence>
<evidence type="ECO:0000256" key="2">
    <source>
        <dbReference type="ARBA" id="ARBA00022692"/>
    </source>
</evidence>
<keyword evidence="4 5" id="KW-0472">Membrane</keyword>
<proteinExistence type="predicted"/>
<feature type="transmembrane region" description="Helical" evidence="5">
    <location>
        <begin position="84"/>
        <end position="102"/>
    </location>
</feature>
<reference evidence="6" key="2">
    <citation type="submission" date="2025-09" db="UniProtKB">
        <authorList>
            <consortium name="Ensembl"/>
        </authorList>
    </citation>
    <scope>IDENTIFICATION</scope>
</reference>
<gene>
    <name evidence="6" type="primary">tmem253</name>
</gene>
<dbReference type="AlphaFoldDB" id="A0A8C4HTE2"/>
<dbReference type="OrthoDB" id="8932019at2759"/>
<evidence type="ECO:0000256" key="4">
    <source>
        <dbReference type="ARBA" id="ARBA00023136"/>
    </source>
</evidence>
<dbReference type="PANTHER" id="PTHR37359">
    <property type="entry name" value="TRANSMEMBRANE PROTEIN 253"/>
    <property type="match status" value="1"/>
</dbReference>
<dbReference type="Proteomes" id="UP000694389">
    <property type="component" value="Unassembled WGS sequence"/>
</dbReference>
<keyword evidence="3 5" id="KW-1133">Transmembrane helix</keyword>
<evidence type="ECO:0000256" key="3">
    <source>
        <dbReference type="ARBA" id="ARBA00022989"/>
    </source>
</evidence>
<dbReference type="GeneTree" id="ENSGT00690000103052"/>